<reference evidence="1 2" key="1">
    <citation type="submission" date="2023-08" db="EMBL/GenBank/DDBJ databases">
        <title>A Necator americanus chromosomal reference genome.</title>
        <authorList>
            <person name="Ilik V."/>
            <person name="Petrzelkova K.J."/>
            <person name="Pardy F."/>
            <person name="Fuh T."/>
            <person name="Niatou-Singa F.S."/>
            <person name="Gouil Q."/>
            <person name="Baker L."/>
            <person name="Ritchie M.E."/>
            <person name="Jex A.R."/>
            <person name="Gazzola D."/>
            <person name="Li H."/>
            <person name="Toshio Fujiwara R."/>
            <person name="Zhan B."/>
            <person name="Aroian R.V."/>
            <person name="Pafco B."/>
            <person name="Schwarz E.M."/>
        </authorList>
    </citation>
    <scope>NUCLEOTIDE SEQUENCE [LARGE SCALE GENOMIC DNA]</scope>
    <source>
        <strain evidence="1 2">Aroian</strain>
        <tissue evidence="1">Whole animal</tissue>
    </source>
</reference>
<gene>
    <name evidence="1" type="primary">Necator_chrX.g22033</name>
    <name evidence="1" type="ORF">RB195_021872</name>
</gene>
<dbReference type="Proteomes" id="UP001303046">
    <property type="component" value="Unassembled WGS sequence"/>
</dbReference>
<evidence type="ECO:0000313" key="1">
    <source>
        <dbReference type="EMBL" id="KAK6760573.1"/>
    </source>
</evidence>
<keyword evidence="2" id="KW-1185">Reference proteome</keyword>
<dbReference type="EMBL" id="JAVFWL010000006">
    <property type="protein sequence ID" value="KAK6760573.1"/>
    <property type="molecule type" value="Genomic_DNA"/>
</dbReference>
<accession>A0ABR1EDB0</accession>
<proteinExistence type="predicted"/>
<sequence length="151" mass="17399">MNVENDMKKELNRWMRPALAAFAPLGRATDQLTDQDFHVHLVDTAVPSALCYAAETSTDTAATSRKLLTTHRTFERCHLKFNRRIQCLAGLCSSDIKAMSSIREPVENISKTNNRYPGHIMRRIGDRWTKRTKEDLKELRTPLREDVNEIE</sequence>
<protein>
    <submittedName>
        <fullName evidence="1">Uncharacterized protein</fullName>
    </submittedName>
</protein>
<comment type="caution">
    <text evidence="1">The sequence shown here is derived from an EMBL/GenBank/DDBJ whole genome shotgun (WGS) entry which is preliminary data.</text>
</comment>
<evidence type="ECO:0000313" key="2">
    <source>
        <dbReference type="Proteomes" id="UP001303046"/>
    </source>
</evidence>
<organism evidence="1 2">
    <name type="scientific">Necator americanus</name>
    <name type="common">Human hookworm</name>
    <dbReference type="NCBI Taxonomy" id="51031"/>
    <lineage>
        <taxon>Eukaryota</taxon>
        <taxon>Metazoa</taxon>
        <taxon>Ecdysozoa</taxon>
        <taxon>Nematoda</taxon>
        <taxon>Chromadorea</taxon>
        <taxon>Rhabditida</taxon>
        <taxon>Rhabditina</taxon>
        <taxon>Rhabditomorpha</taxon>
        <taxon>Strongyloidea</taxon>
        <taxon>Ancylostomatidae</taxon>
        <taxon>Bunostominae</taxon>
        <taxon>Necator</taxon>
    </lineage>
</organism>
<name>A0ABR1EDB0_NECAM</name>